<keyword evidence="3" id="KW-1185">Reference proteome</keyword>
<name>A0A7W5DMZ9_9PORP</name>
<keyword evidence="2" id="KW-0436">Ligase</keyword>
<sequence>MLKVTEYNLPDVELLNHPSHRFMTWIPRQNCIVLGASNRAEEALYAERVEQDAIPVLKRPSGGQTVMLTPGNLLVAVVFAEQTSLQPKVIFHYVNDLIIAAIAGSGIYGLATRGISDISYGNRKISGSSIYRSRNTLLYHAVINVSESASTFEKYLKHPSKEPDYRLGRSHSEFVTSLREIGYPYDVLHLQSAINDSFERELTEE</sequence>
<comment type="caution">
    <text evidence="2">The sequence shown here is derived from an EMBL/GenBank/DDBJ whole genome shotgun (WGS) entry which is preliminary data.</text>
</comment>
<dbReference type="Proteomes" id="UP000544222">
    <property type="component" value="Unassembled WGS sequence"/>
</dbReference>
<dbReference type="InterPro" id="IPR053264">
    <property type="entry name" value="Lipoate-ligase_2_inactive"/>
</dbReference>
<dbReference type="PANTHER" id="PTHR43506:SF1">
    <property type="entry name" value="BPL_LPL CATALYTIC DOMAIN-CONTAINING PROTEIN"/>
    <property type="match status" value="1"/>
</dbReference>
<dbReference type="Gene3D" id="3.30.930.10">
    <property type="entry name" value="Bira Bifunctional Protein, Domain 2"/>
    <property type="match status" value="1"/>
</dbReference>
<gene>
    <name evidence="2" type="ORF">FHX64_000070</name>
</gene>
<dbReference type="InterPro" id="IPR045864">
    <property type="entry name" value="aa-tRNA-synth_II/BPL/LPL"/>
</dbReference>
<dbReference type="PANTHER" id="PTHR43506">
    <property type="entry name" value="BIOTIN/LIPOATE A/B PROTEIN LIGASE FAMILY"/>
    <property type="match status" value="1"/>
</dbReference>
<dbReference type="AlphaFoldDB" id="A0A7W5DMZ9"/>
<evidence type="ECO:0000313" key="2">
    <source>
        <dbReference type="EMBL" id="MBB3185907.1"/>
    </source>
</evidence>
<organism evidence="2 3">
    <name type="scientific">Microbacter margulisiae</name>
    <dbReference type="NCBI Taxonomy" id="1350067"/>
    <lineage>
        <taxon>Bacteria</taxon>
        <taxon>Pseudomonadati</taxon>
        <taxon>Bacteroidota</taxon>
        <taxon>Bacteroidia</taxon>
        <taxon>Bacteroidales</taxon>
        <taxon>Porphyromonadaceae</taxon>
        <taxon>Microbacter</taxon>
    </lineage>
</organism>
<dbReference type="Pfam" id="PF21948">
    <property type="entry name" value="LplA-B_cat"/>
    <property type="match status" value="1"/>
</dbReference>
<dbReference type="SUPFAM" id="SSF55681">
    <property type="entry name" value="Class II aaRS and biotin synthetases"/>
    <property type="match status" value="1"/>
</dbReference>
<feature type="domain" description="BPL/LPL catalytic" evidence="1">
    <location>
        <begin position="16"/>
        <end position="205"/>
    </location>
</feature>
<dbReference type="GO" id="GO:0016979">
    <property type="term" value="F:lipoate-protein ligase activity"/>
    <property type="evidence" value="ECO:0007669"/>
    <property type="project" value="UniProtKB-EC"/>
</dbReference>
<dbReference type="EMBL" id="JACHYB010000001">
    <property type="protein sequence ID" value="MBB3185907.1"/>
    <property type="molecule type" value="Genomic_DNA"/>
</dbReference>
<dbReference type="PROSITE" id="PS51733">
    <property type="entry name" value="BPL_LPL_CATALYTIC"/>
    <property type="match status" value="1"/>
</dbReference>
<dbReference type="EC" id="6.3.1.20" evidence="2"/>
<evidence type="ECO:0000259" key="1">
    <source>
        <dbReference type="PROSITE" id="PS51733"/>
    </source>
</evidence>
<accession>A0A7W5DMZ9</accession>
<reference evidence="2 3" key="1">
    <citation type="submission" date="2020-08" db="EMBL/GenBank/DDBJ databases">
        <title>Genomic Encyclopedia of Type Strains, Phase IV (KMG-IV): sequencing the most valuable type-strain genomes for metagenomic binning, comparative biology and taxonomic classification.</title>
        <authorList>
            <person name="Goeker M."/>
        </authorList>
    </citation>
    <scope>NUCLEOTIDE SEQUENCE [LARGE SCALE GENOMIC DNA]</scope>
    <source>
        <strain evidence="2 3">DSM 27471</strain>
    </source>
</reference>
<protein>
    <submittedName>
        <fullName evidence="2">Lipoate-protein ligase A</fullName>
        <ecNumber evidence="2">6.3.1.20</ecNumber>
    </submittedName>
</protein>
<evidence type="ECO:0000313" key="3">
    <source>
        <dbReference type="Proteomes" id="UP000544222"/>
    </source>
</evidence>
<dbReference type="RefSeq" id="WP_183411857.1">
    <property type="nucleotide sequence ID" value="NZ_JACHYB010000001.1"/>
</dbReference>
<dbReference type="InterPro" id="IPR004143">
    <property type="entry name" value="BPL_LPL_catalytic"/>
</dbReference>
<proteinExistence type="predicted"/>